<evidence type="ECO:0000259" key="2">
    <source>
        <dbReference type="Pfam" id="PF01648"/>
    </source>
</evidence>
<dbReference type="InterPro" id="IPR037143">
    <property type="entry name" value="4-PPantetheinyl_Trfase_dom_sf"/>
</dbReference>
<feature type="domain" description="4'-phosphopantetheinyl transferase" evidence="2">
    <location>
        <begin position="10"/>
        <end position="77"/>
    </location>
</feature>
<dbReference type="GO" id="GO:0000287">
    <property type="term" value="F:magnesium ion binding"/>
    <property type="evidence" value="ECO:0007669"/>
    <property type="project" value="InterPro"/>
</dbReference>
<dbReference type="OrthoDB" id="15433at2759"/>
<organism evidence="3 4">
    <name type="scientific">Zygosaccharomyces mellis</name>
    <dbReference type="NCBI Taxonomy" id="42258"/>
    <lineage>
        <taxon>Eukaryota</taxon>
        <taxon>Fungi</taxon>
        <taxon>Dikarya</taxon>
        <taxon>Ascomycota</taxon>
        <taxon>Saccharomycotina</taxon>
        <taxon>Saccharomycetes</taxon>
        <taxon>Saccharomycetales</taxon>
        <taxon>Saccharomycetaceae</taxon>
        <taxon>Zygosaccharomyces</taxon>
    </lineage>
</organism>
<sequence length="158" mass="18202">MIQRILGISTDIVFTPRISHLLKRFPPNGSGFQRLTTKFMHQHELDELKTLIDQRRDPTTYIAGIWATKECVWKALASFVDPKLMPPAVNVYTRLCYKAKDPRGAPLLVFDANFPISSPLHSLFYKEVICRRQIKVLLSISHDKDYLVAFMTILENVN</sequence>
<comment type="caution">
    <text evidence="3">The sequence shown here is derived from an EMBL/GenBank/DDBJ whole genome shotgun (WGS) entry which is preliminary data.</text>
</comment>
<dbReference type="Gene3D" id="3.90.470.20">
    <property type="entry name" value="4'-phosphopantetheinyl transferase domain"/>
    <property type="match status" value="1"/>
</dbReference>
<dbReference type="SUPFAM" id="SSF56214">
    <property type="entry name" value="4'-phosphopantetheinyl transferase"/>
    <property type="match status" value="1"/>
</dbReference>
<name>A0A4C2E8Q7_9SACH</name>
<accession>A0A4C2E8Q7</accession>
<keyword evidence="1" id="KW-0808">Transferase</keyword>
<dbReference type="GO" id="GO:0008897">
    <property type="term" value="F:holo-[acyl-carrier-protein] synthase activity"/>
    <property type="evidence" value="ECO:0007669"/>
    <property type="project" value="InterPro"/>
</dbReference>
<evidence type="ECO:0000256" key="1">
    <source>
        <dbReference type="ARBA" id="ARBA00022679"/>
    </source>
</evidence>
<dbReference type="EMBL" id="BIMX01000019">
    <property type="protein sequence ID" value="GCF00555.1"/>
    <property type="molecule type" value="Genomic_DNA"/>
</dbReference>
<dbReference type="AlphaFoldDB" id="A0A4C2E8Q7"/>
<evidence type="ECO:0000313" key="3">
    <source>
        <dbReference type="EMBL" id="GCF00555.1"/>
    </source>
</evidence>
<dbReference type="Proteomes" id="UP000301737">
    <property type="component" value="Unassembled WGS sequence"/>
</dbReference>
<protein>
    <submittedName>
        <fullName evidence="3">Holo-[acyl-carrier-protein] synthase</fullName>
    </submittedName>
</protein>
<dbReference type="InterPro" id="IPR008278">
    <property type="entry name" value="4-PPantetheinyl_Trfase_dom"/>
</dbReference>
<evidence type="ECO:0000313" key="4">
    <source>
        <dbReference type="Proteomes" id="UP000301737"/>
    </source>
</evidence>
<reference evidence="3 4" key="1">
    <citation type="submission" date="2019-01" db="EMBL/GenBank/DDBJ databases">
        <title>Draft Genome Sequencing of Zygosaccharomyces mellis Ca-7.</title>
        <authorList>
            <person name="Shiwa Y."/>
            <person name="Kanesaki Y."/>
            <person name="Ishige T."/>
            <person name="Mura K."/>
            <person name="Hori T."/>
            <person name="Tamura T."/>
        </authorList>
    </citation>
    <scope>NUCLEOTIDE SEQUENCE [LARGE SCALE GENOMIC DNA]</scope>
    <source>
        <strain evidence="3 4">Ca-7</strain>
    </source>
</reference>
<dbReference type="Pfam" id="PF01648">
    <property type="entry name" value="ACPS"/>
    <property type="match status" value="1"/>
</dbReference>
<gene>
    <name evidence="3" type="primary">PPT2</name>
    <name evidence="3" type="ORF">ZYGM_002498</name>
</gene>
<keyword evidence="4" id="KW-1185">Reference proteome</keyword>
<proteinExistence type="predicted"/>